<feature type="region of interest" description="Disordered" evidence="6">
    <location>
        <begin position="526"/>
        <end position="564"/>
    </location>
</feature>
<feature type="domain" description="Dynamin N-terminal" evidence="7">
    <location>
        <begin position="26"/>
        <end position="182"/>
    </location>
</feature>
<dbReference type="InterPro" id="IPR027417">
    <property type="entry name" value="P-loop_NTPase"/>
</dbReference>
<evidence type="ECO:0000256" key="6">
    <source>
        <dbReference type="SAM" id="MobiDB-lite"/>
    </source>
</evidence>
<keyword evidence="5" id="KW-0472">Membrane</keyword>
<evidence type="ECO:0000313" key="8">
    <source>
        <dbReference type="EMBL" id="CAK9086543.1"/>
    </source>
</evidence>
<reference evidence="8 9" key="1">
    <citation type="submission" date="2024-02" db="EMBL/GenBank/DDBJ databases">
        <authorList>
            <person name="Chen Y."/>
            <person name="Shah S."/>
            <person name="Dougan E. K."/>
            <person name="Thang M."/>
            <person name="Chan C."/>
        </authorList>
    </citation>
    <scope>NUCLEOTIDE SEQUENCE [LARGE SCALE GENOMIC DNA]</scope>
</reference>
<keyword evidence="9" id="KW-1185">Reference proteome</keyword>
<organism evidence="8 9">
    <name type="scientific">Durusdinium trenchii</name>
    <dbReference type="NCBI Taxonomy" id="1381693"/>
    <lineage>
        <taxon>Eukaryota</taxon>
        <taxon>Sar</taxon>
        <taxon>Alveolata</taxon>
        <taxon>Dinophyceae</taxon>
        <taxon>Suessiales</taxon>
        <taxon>Symbiodiniaceae</taxon>
        <taxon>Durusdinium</taxon>
    </lineage>
</organism>
<sequence length="564" mass="61202">MPRSLISEFLPLLARLKWSQSLDAMIGIIGDSNTGKSTLLNTLLGQRLLPTSYKSCTSAITSVQLVEGLQEPELSFVWKEPEQVCGRKEVLNRIKSLNEEIRESGSKDVVDLRITCQPTSRLYDLGICDGSLRLVDMPGQDETDNPVVKDCFDQLLSMCHGLIVLVKHSAVRSDSLALLMDRIAQEAPHLFTTPGALTFVISQVDAVRIDESDDETGGGERVLRDLKKELLQYLANRDCLMLFPGFLSDVKVFCVSVDQKMVGAREFGSLVEAVGELHSIIHDLKRSRQEKLCREIYDIFNDRLEGLGKVYPSRAAEVLEQERHEQVVKQASLAVAAASFLVTIPLGGWGLAVGCAVRCAAAGTALGVGVVASVNAAETTTSGEETEEVTLGGQSCLGAGRFGAIGAQQANARVVFNRTAQTIREGRAYEDTLLDADGSPVYIGDFVGEVPHGQGRLFWKSSNFEAFIGSFKNGRPREGLFINEKGFCVARGEMTAAGAITVTGTQPDEEISVLDTAVDTAEPLESLEDFLDEEPNEKGTWKDGTEGLDSPSDLTREAGYISNT</sequence>
<evidence type="ECO:0000256" key="1">
    <source>
        <dbReference type="ARBA" id="ARBA00004370"/>
    </source>
</evidence>
<comment type="caution">
    <text evidence="8">The sequence shown here is derived from an EMBL/GenBank/DDBJ whole genome shotgun (WGS) entry which is preliminary data.</text>
</comment>
<accession>A0ABP0QFZ7</accession>
<dbReference type="Gene3D" id="3.40.50.300">
    <property type="entry name" value="P-loop containing nucleotide triphosphate hydrolases"/>
    <property type="match status" value="1"/>
</dbReference>
<evidence type="ECO:0000256" key="2">
    <source>
        <dbReference type="ARBA" id="ARBA00022741"/>
    </source>
</evidence>
<keyword evidence="2" id="KW-0547">Nucleotide-binding</keyword>
<name>A0ABP0QFZ7_9DINO</name>
<proteinExistence type="predicted"/>
<protein>
    <recommendedName>
        <fullName evidence="7">Dynamin N-terminal domain-containing protein</fullName>
    </recommendedName>
</protein>
<evidence type="ECO:0000256" key="4">
    <source>
        <dbReference type="ARBA" id="ARBA00023134"/>
    </source>
</evidence>
<keyword evidence="3" id="KW-0378">Hydrolase</keyword>
<dbReference type="PANTHER" id="PTHR10465">
    <property type="entry name" value="TRANSMEMBRANE GTPASE FZO1"/>
    <property type="match status" value="1"/>
</dbReference>
<evidence type="ECO:0000313" key="9">
    <source>
        <dbReference type="Proteomes" id="UP001642484"/>
    </source>
</evidence>
<evidence type="ECO:0000259" key="7">
    <source>
        <dbReference type="Pfam" id="PF00350"/>
    </source>
</evidence>
<dbReference type="InterPro" id="IPR027094">
    <property type="entry name" value="Mitofusin_fam"/>
</dbReference>
<gene>
    <name evidence="8" type="ORF">CCMP2556_LOCUS41916</name>
</gene>
<feature type="compositionally biased region" description="Basic and acidic residues" evidence="6">
    <location>
        <begin position="536"/>
        <end position="545"/>
    </location>
</feature>
<feature type="compositionally biased region" description="Acidic residues" evidence="6">
    <location>
        <begin position="526"/>
        <end position="535"/>
    </location>
</feature>
<dbReference type="PANTHER" id="PTHR10465:SF0">
    <property type="entry name" value="SARCALUMENIN"/>
    <property type="match status" value="1"/>
</dbReference>
<dbReference type="EMBL" id="CAXAMN010024417">
    <property type="protein sequence ID" value="CAK9086543.1"/>
    <property type="molecule type" value="Genomic_DNA"/>
</dbReference>
<dbReference type="InterPro" id="IPR045063">
    <property type="entry name" value="Dynamin_N"/>
</dbReference>
<dbReference type="Pfam" id="PF00350">
    <property type="entry name" value="Dynamin_N"/>
    <property type="match status" value="1"/>
</dbReference>
<dbReference type="SUPFAM" id="SSF82185">
    <property type="entry name" value="Histone H3 K4-specific methyltransferase SET7/9 N-terminal domain"/>
    <property type="match status" value="1"/>
</dbReference>
<comment type="subcellular location">
    <subcellularLocation>
        <location evidence="1">Membrane</location>
    </subcellularLocation>
</comment>
<evidence type="ECO:0000256" key="3">
    <source>
        <dbReference type="ARBA" id="ARBA00022801"/>
    </source>
</evidence>
<dbReference type="SUPFAM" id="SSF52540">
    <property type="entry name" value="P-loop containing nucleoside triphosphate hydrolases"/>
    <property type="match status" value="1"/>
</dbReference>
<dbReference type="Proteomes" id="UP001642484">
    <property type="component" value="Unassembled WGS sequence"/>
</dbReference>
<evidence type="ECO:0000256" key="5">
    <source>
        <dbReference type="ARBA" id="ARBA00023136"/>
    </source>
</evidence>
<keyword evidence="4" id="KW-0342">GTP-binding</keyword>